<keyword evidence="1" id="KW-0812">Transmembrane</keyword>
<evidence type="ECO:0000313" key="2">
    <source>
        <dbReference type="EMBL" id="KAL2064376.1"/>
    </source>
</evidence>
<sequence length="91" mass="9909">MSSIYAFAAVYPGTCLSLCLSYLYDLLSCYPVSLAMGIIVSLYTQTIPTSIPNARKEEVYPTTPSSVYNAPSPWDSSSYTSVSDLFRGEAD</sequence>
<reference evidence="2 3" key="1">
    <citation type="journal article" date="2024" name="Commun. Biol.">
        <title>Comparative genomic analysis of thermophilic fungi reveals convergent evolutionary adaptations and gene losses.</title>
        <authorList>
            <person name="Steindorff A.S."/>
            <person name="Aguilar-Pontes M.V."/>
            <person name="Robinson A.J."/>
            <person name="Andreopoulos B."/>
            <person name="LaButti K."/>
            <person name="Kuo A."/>
            <person name="Mondo S."/>
            <person name="Riley R."/>
            <person name="Otillar R."/>
            <person name="Haridas S."/>
            <person name="Lipzen A."/>
            <person name="Grimwood J."/>
            <person name="Schmutz J."/>
            <person name="Clum A."/>
            <person name="Reid I.D."/>
            <person name="Moisan M.C."/>
            <person name="Butler G."/>
            <person name="Nguyen T.T.M."/>
            <person name="Dewar K."/>
            <person name="Conant G."/>
            <person name="Drula E."/>
            <person name="Henrissat B."/>
            <person name="Hansel C."/>
            <person name="Singer S."/>
            <person name="Hutchinson M.I."/>
            <person name="de Vries R.P."/>
            <person name="Natvig D.O."/>
            <person name="Powell A.J."/>
            <person name="Tsang A."/>
            <person name="Grigoriev I.V."/>
        </authorList>
    </citation>
    <scope>NUCLEOTIDE SEQUENCE [LARGE SCALE GENOMIC DNA]</scope>
    <source>
        <strain evidence="2 3">CBS 494.80</strain>
    </source>
</reference>
<gene>
    <name evidence="2" type="ORF">VTL71DRAFT_4870</name>
</gene>
<keyword evidence="1" id="KW-1133">Transmembrane helix</keyword>
<comment type="caution">
    <text evidence="2">The sequence shown here is derived from an EMBL/GenBank/DDBJ whole genome shotgun (WGS) entry which is preliminary data.</text>
</comment>
<name>A0ABR4C376_9HELO</name>
<protein>
    <submittedName>
        <fullName evidence="2">Uncharacterized protein</fullName>
    </submittedName>
</protein>
<organism evidence="2 3">
    <name type="scientific">Oculimacula yallundae</name>
    <dbReference type="NCBI Taxonomy" id="86028"/>
    <lineage>
        <taxon>Eukaryota</taxon>
        <taxon>Fungi</taxon>
        <taxon>Dikarya</taxon>
        <taxon>Ascomycota</taxon>
        <taxon>Pezizomycotina</taxon>
        <taxon>Leotiomycetes</taxon>
        <taxon>Helotiales</taxon>
        <taxon>Ploettnerulaceae</taxon>
        <taxon>Oculimacula</taxon>
    </lineage>
</organism>
<dbReference type="Proteomes" id="UP001595075">
    <property type="component" value="Unassembled WGS sequence"/>
</dbReference>
<feature type="transmembrane region" description="Helical" evidence="1">
    <location>
        <begin position="30"/>
        <end position="47"/>
    </location>
</feature>
<keyword evidence="3" id="KW-1185">Reference proteome</keyword>
<dbReference type="EMBL" id="JAZHXI010000014">
    <property type="protein sequence ID" value="KAL2064376.1"/>
    <property type="molecule type" value="Genomic_DNA"/>
</dbReference>
<proteinExistence type="predicted"/>
<evidence type="ECO:0000313" key="3">
    <source>
        <dbReference type="Proteomes" id="UP001595075"/>
    </source>
</evidence>
<accession>A0ABR4C376</accession>
<evidence type="ECO:0000256" key="1">
    <source>
        <dbReference type="SAM" id="Phobius"/>
    </source>
</evidence>
<keyword evidence="1" id="KW-0472">Membrane</keyword>